<evidence type="ECO:0008006" key="4">
    <source>
        <dbReference type="Google" id="ProtNLM"/>
    </source>
</evidence>
<dbReference type="Gene3D" id="3.40.50.300">
    <property type="entry name" value="P-loop containing nucleotide triphosphate hydrolases"/>
    <property type="match status" value="1"/>
</dbReference>
<organism evidence="3">
    <name type="scientific">Chaetoceros debilis</name>
    <dbReference type="NCBI Taxonomy" id="122233"/>
    <lineage>
        <taxon>Eukaryota</taxon>
        <taxon>Sar</taxon>
        <taxon>Stramenopiles</taxon>
        <taxon>Ochrophyta</taxon>
        <taxon>Bacillariophyta</taxon>
        <taxon>Coscinodiscophyceae</taxon>
        <taxon>Chaetocerotophycidae</taxon>
        <taxon>Chaetocerotales</taxon>
        <taxon>Chaetocerotaceae</taxon>
        <taxon>Chaetoceros</taxon>
    </lineage>
</organism>
<accession>A0A7S3QIZ5</accession>
<feature type="transmembrane region" description="Helical" evidence="2">
    <location>
        <begin position="30"/>
        <end position="49"/>
    </location>
</feature>
<gene>
    <name evidence="3" type="ORF">CDEB00056_LOCUS23788</name>
</gene>
<reference evidence="3" key="1">
    <citation type="submission" date="2021-01" db="EMBL/GenBank/DDBJ databases">
        <authorList>
            <person name="Corre E."/>
            <person name="Pelletier E."/>
            <person name="Niang G."/>
            <person name="Scheremetjew M."/>
            <person name="Finn R."/>
            <person name="Kale V."/>
            <person name="Holt S."/>
            <person name="Cochrane G."/>
            <person name="Meng A."/>
            <person name="Brown T."/>
            <person name="Cohen L."/>
        </authorList>
    </citation>
    <scope>NUCLEOTIDE SEQUENCE</scope>
    <source>
        <strain evidence="3">MM31A-1</strain>
    </source>
</reference>
<dbReference type="InterPro" id="IPR027417">
    <property type="entry name" value="P-loop_NTPase"/>
</dbReference>
<evidence type="ECO:0000256" key="2">
    <source>
        <dbReference type="SAM" id="Phobius"/>
    </source>
</evidence>
<evidence type="ECO:0000313" key="3">
    <source>
        <dbReference type="EMBL" id="CAE0478935.1"/>
    </source>
</evidence>
<keyword evidence="2" id="KW-0812">Transmembrane</keyword>
<sequence>MTALKENVGVADRSSESAAKMMKRESFEHTSVLAIILLVFVASVNIFSAHRGPLSRLPSLQEQRDSNLRSFVLSDRKAVPMKDIIIEEGKDRFGYGENESNNSKQRFIDILSGVGEHLDDEVIANLPTWREVKDLYGSKPVIVGLDTCEDYKNDPNISPANRSLAIVGLMNTGTHMLSRILKESCRMPDREFHEPFGSASDLNASNDETHDHDNDEDTDTKEALKYLKEHKNDLESGIFFEVPWNKHAPESFRLHNKNYKGRKKVVDNKHILPIVVVKDPYHWFHSMCRNHYIVRWPGWNKNIKHCPLLVPNGADYENEELTKVLPRDGKAAPIQIFRKEEETEKYDSFVHYWNEWNGAYLKAGTNYPRLIIRYEDLLVHLEETVTQICKCAGGEVITDKIQHLKDTAKPGHKHKSQKGLAGSIMRYLRDEKRTHPGGEMFMTFDDLQYAKNGLDPDLMKSFHYTHPERTRQNMSF</sequence>
<feature type="region of interest" description="Disordered" evidence="1">
    <location>
        <begin position="196"/>
        <end position="219"/>
    </location>
</feature>
<proteinExistence type="predicted"/>
<name>A0A7S3QIZ5_9STRA</name>
<keyword evidence="2" id="KW-0472">Membrane</keyword>
<evidence type="ECO:0000256" key="1">
    <source>
        <dbReference type="SAM" id="MobiDB-lite"/>
    </source>
</evidence>
<dbReference type="EMBL" id="HBIO01031049">
    <property type="protein sequence ID" value="CAE0478935.1"/>
    <property type="molecule type" value="Transcribed_RNA"/>
</dbReference>
<dbReference type="SUPFAM" id="SSF52540">
    <property type="entry name" value="P-loop containing nucleoside triphosphate hydrolases"/>
    <property type="match status" value="1"/>
</dbReference>
<protein>
    <recommendedName>
        <fullName evidence="4">Sulfotransferase domain-containing protein</fullName>
    </recommendedName>
</protein>
<dbReference type="AlphaFoldDB" id="A0A7S3QIZ5"/>
<keyword evidence="2" id="KW-1133">Transmembrane helix</keyword>